<accession>A0A1Q2D722</accession>
<dbReference type="EMBL" id="CP019609">
    <property type="protein sequence ID" value="AQP54120.1"/>
    <property type="molecule type" value="Genomic_DNA"/>
</dbReference>
<organism evidence="9 10">
    <name type="scientific">Vagococcus penaei</name>
    <dbReference type="NCBI Taxonomy" id="633807"/>
    <lineage>
        <taxon>Bacteria</taxon>
        <taxon>Bacillati</taxon>
        <taxon>Bacillota</taxon>
        <taxon>Bacilli</taxon>
        <taxon>Lactobacillales</taxon>
        <taxon>Enterococcaceae</taxon>
        <taxon>Vagococcus</taxon>
    </lineage>
</organism>
<keyword evidence="10" id="KW-1185">Reference proteome</keyword>
<dbReference type="GO" id="GO:0019843">
    <property type="term" value="F:rRNA binding"/>
    <property type="evidence" value="ECO:0007669"/>
    <property type="project" value="UniProtKB-UniRule"/>
</dbReference>
<dbReference type="PROSITE" id="PS50889">
    <property type="entry name" value="S4"/>
    <property type="match status" value="1"/>
</dbReference>
<dbReference type="Pfam" id="PF00163">
    <property type="entry name" value="Ribosomal_S4"/>
    <property type="match status" value="1"/>
</dbReference>
<dbReference type="SMART" id="SM00363">
    <property type="entry name" value="S4"/>
    <property type="match status" value="1"/>
</dbReference>
<evidence type="ECO:0000256" key="5">
    <source>
        <dbReference type="ARBA" id="ARBA00023274"/>
    </source>
</evidence>
<keyword evidence="5 7" id="KW-0687">Ribonucleoprotein</keyword>
<dbReference type="Proteomes" id="UP000188246">
    <property type="component" value="Chromosome"/>
</dbReference>
<dbReference type="InterPro" id="IPR002942">
    <property type="entry name" value="S4_RNA-bd"/>
</dbReference>
<keyword evidence="3 7" id="KW-0694">RNA-binding</keyword>
<name>A0A1Q2D722_9ENTE</name>
<comment type="function">
    <text evidence="7">With S5 and S12 plays an important role in translational accuracy.</text>
</comment>
<dbReference type="CDD" id="cd00165">
    <property type="entry name" value="S4"/>
    <property type="match status" value="1"/>
</dbReference>
<evidence type="ECO:0000256" key="1">
    <source>
        <dbReference type="ARBA" id="ARBA00007465"/>
    </source>
</evidence>
<comment type="similarity">
    <text evidence="1 7 8">Belongs to the universal ribosomal protein uS4 family.</text>
</comment>
<evidence type="ECO:0000256" key="4">
    <source>
        <dbReference type="ARBA" id="ARBA00022980"/>
    </source>
</evidence>
<dbReference type="InterPro" id="IPR001912">
    <property type="entry name" value="Ribosomal_uS4_N"/>
</dbReference>
<evidence type="ECO:0000256" key="2">
    <source>
        <dbReference type="ARBA" id="ARBA00022730"/>
    </source>
</evidence>
<evidence type="ECO:0000256" key="3">
    <source>
        <dbReference type="ARBA" id="ARBA00022884"/>
    </source>
</evidence>
<comment type="subunit">
    <text evidence="7">Part of the 30S ribosomal subunit. Contacts protein S5. The interaction surface between S4 and S5 is involved in control of translational fidelity.</text>
</comment>
<evidence type="ECO:0000256" key="6">
    <source>
        <dbReference type="ARBA" id="ARBA00035254"/>
    </source>
</evidence>
<dbReference type="OrthoDB" id="9803672at2"/>
<dbReference type="NCBIfam" id="TIGR01017">
    <property type="entry name" value="rpsD_bact"/>
    <property type="match status" value="1"/>
</dbReference>
<gene>
    <name evidence="7" type="primary">rpsD</name>
    <name evidence="9" type="ORF">BW732_07730</name>
</gene>
<keyword evidence="2 7" id="KW-0699">rRNA-binding</keyword>
<dbReference type="KEGG" id="vpi:BW732_07730"/>
<dbReference type="InterPro" id="IPR005709">
    <property type="entry name" value="Ribosomal_uS4_bac-type"/>
</dbReference>
<dbReference type="GO" id="GO:0042274">
    <property type="term" value="P:ribosomal small subunit biogenesis"/>
    <property type="evidence" value="ECO:0007669"/>
    <property type="project" value="TreeGrafter"/>
</dbReference>
<comment type="function">
    <text evidence="7">One of the primary rRNA binding proteins, it binds directly to 16S rRNA where it nucleates assembly of the body of the 30S subunit.</text>
</comment>
<evidence type="ECO:0000313" key="10">
    <source>
        <dbReference type="Proteomes" id="UP000188246"/>
    </source>
</evidence>
<dbReference type="InterPro" id="IPR022801">
    <property type="entry name" value="Ribosomal_uS4"/>
</dbReference>
<dbReference type="GO" id="GO:0015935">
    <property type="term" value="C:small ribosomal subunit"/>
    <property type="evidence" value="ECO:0007669"/>
    <property type="project" value="InterPro"/>
</dbReference>
<dbReference type="SMART" id="SM01390">
    <property type="entry name" value="Ribosomal_S4"/>
    <property type="match status" value="1"/>
</dbReference>
<dbReference type="HAMAP" id="MF_01306_B">
    <property type="entry name" value="Ribosomal_uS4_B"/>
    <property type="match status" value="1"/>
</dbReference>
<evidence type="ECO:0000313" key="9">
    <source>
        <dbReference type="EMBL" id="AQP54120.1"/>
    </source>
</evidence>
<dbReference type="Gene3D" id="3.10.290.10">
    <property type="entry name" value="RNA-binding S4 domain"/>
    <property type="match status" value="1"/>
</dbReference>
<keyword evidence="4 7" id="KW-0689">Ribosomal protein</keyword>
<proteinExistence type="inferred from homology"/>
<dbReference type="RefSeq" id="WP_077276195.1">
    <property type="nucleotide sequence ID" value="NZ_CP019609.1"/>
</dbReference>
<dbReference type="SUPFAM" id="SSF55174">
    <property type="entry name" value="Alpha-L RNA-binding motif"/>
    <property type="match status" value="1"/>
</dbReference>
<dbReference type="STRING" id="633807.BW732_07730"/>
<dbReference type="GO" id="GO:0006412">
    <property type="term" value="P:translation"/>
    <property type="evidence" value="ECO:0007669"/>
    <property type="project" value="UniProtKB-UniRule"/>
</dbReference>
<dbReference type="GO" id="GO:0003735">
    <property type="term" value="F:structural constituent of ribosome"/>
    <property type="evidence" value="ECO:0007669"/>
    <property type="project" value="InterPro"/>
</dbReference>
<dbReference type="AlphaFoldDB" id="A0A1Q2D722"/>
<dbReference type="PANTHER" id="PTHR11831">
    <property type="entry name" value="30S 40S RIBOSOMAL PROTEIN"/>
    <property type="match status" value="1"/>
</dbReference>
<dbReference type="FunFam" id="3.10.290.10:FF:000001">
    <property type="entry name" value="30S ribosomal protein S4"/>
    <property type="match status" value="1"/>
</dbReference>
<dbReference type="InterPro" id="IPR018079">
    <property type="entry name" value="Ribosomal_uS4_CS"/>
</dbReference>
<dbReference type="PROSITE" id="PS00632">
    <property type="entry name" value="RIBOSOMAL_S4"/>
    <property type="match status" value="1"/>
</dbReference>
<dbReference type="Gene3D" id="1.10.1050.10">
    <property type="entry name" value="Ribosomal Protein S4 Delta 41, Chain A, domain 1"/>
    <property type="match status" value="1"/>
</dbReference>
<dbReference type="PANTHER" id="PTHR11831:SF4">
    <property type="entry name" value="SMALL RIBOSOMAL SUBUNIT PROTEIN US4M"/>
    <property type="match status" value="1"/>
</dbReference>
<reference evidence="9 10" key="1">
    <citation type="journal article" date="2010" name="Int. J. Syst. Evol. Microbiol.">
        <title>Vagococcus penaei sp. nov., isolated from spoilage microbiota of cooked shrimp (Penaeus vannamei).</title>
        <authorList>
            <person name="Jaffres E."/>
            <person name="Prevost H."/>
            <person name="Rossero A."/>
            <person name="Joffraud J.J."/>
            <person name="Dousset X."/>
        </authorList>
    </citation>
    <scope>NUCLEOTIDE SEQUENCE [LARGE SCALE GENOMIC DNA]</scope>
    <source>
        <strain evidence="9 10">CD276</strain>
    </source>
</reference>
<dbReference type="NCBIfam" id="NF003717">
    <property type="entry name" value="PRK05327.1"/>
    <property type="match status" value="1"/>
</dbReference>
<dbReference type="Pfam" id="PF01479">
    <property type="entry name" value="S4"/>
    <property type="match status" value="1"/>
</dbReference>
<dbReference type="InterPro" id="IPR036986">
    <property type="entry name" value="S4_RNA-bd_sf"/>
</dbReference>
<evidence type="ECO:0000256" key="8">
    <source>
        <dbReference type="RuleBase" id="RU003699"/>
    </source>
</evidence>
<sequence>MSRYTGPSWKISRRLGISLSGTGKELARRPYAPGQHGPNQRRNKSEYGTQLTEKQKLRHMYGLNERQFRNLFVRAGKIKEGKHGVNFMVLLERRLDNVVYRLGLASTRRQARQFVNHGHILVDGKRVDIPSYEVEVGQVISVREKSQNLTFLKEAAESTVGRPAFVSFDAEKLEGSLTRLPERDELPQEVDESFVVEYYNQKL</sequence>
<evidence type="ECO:0000256" key="7">
    <source>
        <dbReference type="HAMAP-Rule" id="MF_01306"/>
    </source>
</evidence>
<protein>
    <recommendedName>
        <fullName evidence="6 7">Small ribosomal subunit protein uS4</fullName>
    </recommendedName>
</protein>